<dbReference type="Pfam" id="PF01042">
    <property type="entry name" value="Ribonuc_L-PSP"/>
    <property type="match status" value="1"/>
</dbReference>
<evidence type="ECO:0000313" key="1">
    <source>
        <dbReference type="EMBL" id="KWF61017.1"/>
    </source>
</evidence>
<organism evidence="1 2">
    <name type="scientific">Burkholderia pseudomultivorans</name>
    <dbReference type="NCBI Taxonomy" id="1207504"/>
    <lineage>
        <taxon>Bacteria</taxon>
        <taxon>Pseudomonadati</taxon>
        <taxon>Pseudomonadota</taxon>
        <taxon>Betaproteobacteria</taxon>
        <taxon>Burkholderiales</taxon>
        <taxon>Burkholderiaceae</taxon>
        <taxon>Burkholderia</taxon>
        <taxon>Burkholderia cepacia complex</taxon>
    </lineage>
</organism>
<reference evidence="1 2" key="1">
    <citation type="submission" date="2015-11" db="EMBL/GenBank/DDBJ databases">
        <title>Expanding the genomic diversity of Burkholderia species for the development of highly accurate diagnostics.</title>
        <authorList>
            <person name="Sahl J."/>
            <person name="Keim P."/>
            <person name="Wagner D."/>
        </authorList>
    </citation>
    <scope>NUCLEOTIDE SEQUENCE [LARGE SCALE GENOMIC DNA]</scope>
    <source>
        <strain evidence="1 2">MSMB574WGS</strain>
    </source>
</reference>
<accession>A0A132EW11</accession>
<proteinExistence type="predicted"/>
<protein>
    <submittedName>
        <fullName evidence="1">Enamine deaminase RidA</fullName>
    </submittedName>
</protein>
<dbReference type="InterPro" id="IPR035959">
    <property type="entry name" value="RutC-like_sf"/>
</dbReference>
<dbReference type="CDD" id="cd00448">
    <property type="entry name" value="YjgF_YER057c_UK114_family"/>
    <property type="match status" value="1"/>
</dbReference>
<dbReference type="InterPro" id="IPR006175">
    <property type="entry name" value="YjgF/YER057c/UK114"/>
</dbReference>
<sequence length="134" mass="14688">MTRENHMSRRKSIYIPGFKHKNPIPNACVIDGVLTSGIILGIDPLTGEMPAGIQAQCANMFAHVLAIVEAAGGTPDDIVKMTVWLRDPSQRQPVNDEWIKLFPDHDDRPARHALPLTAEGPSLVQCDVMAVLAR</sequence>
<dbReference type="Gene3D" id="3.30.1330.40">
    <property type="entry name" value="RutC-like"/>
    <property type="match status" value="1"/>
</dbReference>
<evidence type="ECO:0000313" key="2">
    <source>
        <dbReference type="Proteomes" id="UP000061512"/>
    </source>
</evidence>
<gene>
    <name evidence="1" type="ORF">WT57_02705</name>
</gene>
<dbReference type="Proteomes" id="UP000061512">
    <property type="component" value="Unassembled WGS sequence"/>
</dbReference>
<dbReference type="AlphaFoldDB" id="A0A132EW11"/>
<dbReference type="SUPFAM" id="SSF55298">
    <property type="entry name" value="YjgF-like"/>
    <property type="match status" value="1"/>
</dbReference>
<dbReference type="EMBL" id="LPJX01000055">
    <property type="protein sequence ID" value="KWF61017.1"/>
    <property type="molecule type" value="Genomic_DNA"/>
</dbReference>
<comment type="caution">
    <text evidence="1">The sequence shown here is derived from an EMBL/GenBank/DDBJ whole genome shotgun (WGS) entry which is preliminary data.</text>
</comment>
<name>A0A132EW11_9BURK</name>